<keyword evidence="3" id="KW-1185">Reference proteome</keyword>
<feature type="compositionally biased region" description="Basic and acidic residues" evidence="1">
    <location>
        <begin position="72"/>
        <end position="84"/>
    </location>
</feature>
<dbReference type="EMBL" id="HG994586">
    <property type="protein sequence ID" value="CAF2999154.1"/>
    <property type="molecule type" value="Genomic_DNA"/>
</dbReference>
<protein>
    <submittedName>
        <fullName evidence="2">(salmon louse) hypothetical protein</fullName>
    </submittedName>
</protein>
<name>A0A7R8D4U4_LEPSM</name>
<dbReference type="AlphaFoldDB" id="A0A7R8D4U4"/>
<evidence type="ECO:0000256" key="1">
    <source>
        <dbReference type="SAM" id="MobiDB-lite"/>
    </source>
</evidence>
<reference evidence="2" key="1">
    <citation type="submission" date="2021-02" db="EMBL/GenBank/DDBJ databases">
        <authorList>
            <person name="Bekaert M."/>
        </authorList>
    </citation>
    <scope>NUCLEOTIDE SEQUENCE</scope>
    <source>
        <strain evidence="2">IoA-00</strain>
    </source>
</reference>
<feature type="region of interest" description="Disordered" evidence="1">
    <location>
        <begin position="62"/>
        <end position="85"/>
    </location>
</feature>
<evidence type="ECO:0000313" key="3">
    <source>
        <dbReference type="Proteomes" id="UP000675881"/>
    </source>
</evidence>
<accession>A0A7R8D4U4</accession>
<sequence>MSTIGHYKSKLLPRFLVEITQGFARGTRIVSSAATSKFMKLTTKEALVNTIVAVEVVPQNPFNHKSSLKNNGKLDKRGGDDGVKGDICIVKYKNHLKKRERSGKIDYILSKREKNDE</sequence>
<gene>
    <name evidence="2" type="ORF">LSAA_13101</name>
</gene>
<organism evidence="2 3">
    <name type="scientific">Lepeophtheirus salmonis</name>
    <name type="common">Salmon louse</name>
    <name type="synonym">Caligus salmonis</name>
    <dbReference type="NCBI Taxonomy" id="72036"/>
    <lineage>
        <taxon>Eukaryota</taxon>
        <taxon>Metazoa</taxon>
        <taxon>Ecdysozoa</taxon>
        <taxon>Arthropoda</taxon>
        <taxon>Crustacea</taxon>
        <taxon>Multicrustacea</taxon>
        <taxon>Hexanauplia</taxon>
        <taxon>Copepoda</taxon>
        <taxon>Siphonostomatoida</taxon>
        <taxon>Caligidae</taxon>
        <taxon>Lepeophtheirus</taxon>
    </lineage>
</organism>
<dbReference type="Proteomes" id="UP000675881">
    <property type="component" value="Chromosome 7"/>
</dbReference>
<evidence type="ECO:0000313" key="2">
    <source>
        <dbReference type="EMBL" id="CAF2999154.1"/>
    </source>
</evidence>
<proteinExistence type="predicted"/>